<evidence type="ECO:0000313" key="2">
    <source>
        <dbReference type="Proteomes" id="UP000030652"/>
    </source>
</evidence>
<gene>
    <name evidence="1" type="ORF">SCABRO_02309</name>
</gene>
<dbReference type="Proteomes" id="UP000030652">
    <property type="component" value="Unassembled WGS sequence"/>
</dbReference>
<organism evidence="1 2">
    <name type="scientific">Candidatus Scalindua brodae</name>
    <dbReference type="NCBI Taxonomy" id="237368"/>
    <lineage>
        <taxon>Bacteria</taxon>
        <taxon>Pseudomonadati</taxon>
        <taxon>Planctomycetota</taxon>
        <taxon>Candidatus Brocadiia</taxon>
        <taxon>Candidatus Brocadiales</taxon>
        <taxon>Candidatus Scalinduaceae</taxon>
        <taxon>Candidatus Scalindua</taxon>
    </lineage>
</organism>
<evidence type="ECO:0000313" key="1">
    <source>
        <dbReference type="EMBL" id="KHE91935.1"/>
    </source>
</evidence>
<dbReference type="AlphaFoldDB" id="A0A0B0EMP2"/>
<comment type="caution">
    <text evidence="1">The sequence shown here is derived from an EMBL/GenBank/DDBJ whole genome shotgun (WGS) entry which is preliminary data.</text>
</comment>
<protein>
    <submittedName>
        <fullName evidence="1">Uncharacterized protein</fullName>
    </submittedName>
</protein>
<proteinExistence type="predicted"/>
<sequence>MGVGELMYNDVDSITDQFDGLLTIRMDGLQDIIDNMQKSIVASEGRLAMETLKLNKQFVALELNLSKLQSVSSFLAQQLGQLAK</sequence>
<accession>A0A0B0EMP2</accession>
<reference evidence="1 2" key="1">
    <citation type="submission" date="2014-10" db="EMBL/GenBank/DDBJ databases">
        <title>Draft genome of anammox bacterium scalindua brodae, obtained using differential coverage binning of sequence data from two enrichment reactors.</title>
        <authorList>
            <person name="Speth D.R."/>
            <person name="Russ L."/>
            <person name="Kartal B."/>
            <person name="Op den Camp H.J."/>
            <person name="Dutilh B.E."/>
            <person name="Jetten M.S."/>
        </authorList>
    </citation>
    <scope>NUCLEOTIDE SEQUENCE [LARGE SCALE GENOMIC DNA]</scope>
    <source>
        <strain evidence="1">RU1</strain>
    </source>
</reference>
<name>A0A0B0EMP2_9BACT</name>
<dbReference type="EMBL" id="JRYO01000161">
    <property type="protein sequence ID" value="KHE91935.1"/>
    <property type="molecule type" value="Genomic_DNA"/>
</dbReference>